<keyword evidence="2" id="KW-1133">Transmembrane helix</keyword>
<keyword evidence="2" id="KW-0472">Membrane</keyword>
<gene>
    <name evidence="3" type="ORF">GUJ93_ZPchr0002g26777</name>
</gene>
<protein>
    <submittedName>
        <fullName evidence="3">Uncharacterized protein</fullName>
    </submittedName>
</protein>
<organism evidence="3 4">
    <name type="scientific">Zizania palustris</name>
    <name type="common">Northern wild rice</name>
    <dbReference type="NCBI Taxonomy" id="103762"/>
    <lineage>
        <taxon>Eukaryota</taxon>
        <taxon>Viridiplantae</taxon>
        <taxon>Streptophyta</taxon>
        <taxon>Embryophyta</taxon>
        <taxon>Tracheophyta</taxon>
        <taxon>Spermatophyta</taxon>
        <taxon>Magnoliopsida</taxon>
        <taxon>Liliopsida</taxon>
        <taxon>Poales</taxon>
        <taxon>Poaceae</taxon>
        <taxon>BOP clade</taxon>
        <taxon>Oryzoideae</taxon>
        <taxon>Oryzeae</taxon>
        <taxon>Zizaniinae</taxon>
        <taxon>Zizania</taxon>
    </lineage>
</organism>
<reference evidence="3" key="2">
    <citation type="submission" date="2021-02" db="EMBL/GenBank/DDBJ databases">
        <authorList>
            <person name="Kimball J.A."/>
            <person name="Haas M.W."/>
            <person name="Macchietto M."/>
            <person name="Kono T."/>
            <person name="Duquette J."/>
            <person name="Shao M."/>
        </authorList>
    </citation>
    <scope>NUCLEOTIDE SEQUENCE</scope>
    <source>
        <tissue evidence="3">Fresh leaf tissue</tissue>
    </source>
</reference>
<dbReference type="EMBL" id="JAAALK010000287">
    <property type="protein sequence ID" value="KAG8060502.1"/>
    <property type="molecule type" value="Genomic_DNA"/>
</dbReference>
<name>A0A8J5SCT8_ZIZPA</name>
<reference evidence="3" key="1">
    <citation type="journal article" date="2021" name="bioRxiv">
        <title>Whole Genome Assembly and Annotation of Northern Wild Rice, Zizania palustris L., Supports a Whole Genome Duplication in the Zizania Genus.</title>
        <authorList>
            <person name="Haas M."/>
            <person name="Kono T."/>
            <person name="Macchietto M."/>
            <person name="Millas R."/>
            <person name="McGilp L."/>
            <person name="Shao M."/>
            <person name="Duquette J."/>
            <person name="Hirsch C.N."/>
            <person name="Kimball J."/>
        </authorList>
    </citation>
    <scope>NUCLEOTIDE SEQUENCE</scope>
    <source>
        <tissue evidence="3">Fresh leaf tissue</tissue>
    </source>
</reference>
<evidence type="ECO:0000313" key="3">
    <source>
        <dbReference type="EMBL" id="KAG8060502.1"/>
    </source>
</evidence>
<proteinExistence type="predicted"/>
<keyword evidence="4" id="KW-1185">Reference proteome</keyword>
<evidence type="ECO:0000256" key="1">
    <source>
        <dbReference type="SAM" id="MobiDB-lite"/>
    </source>
</evidence>
<dbReference type="Proteomes" id="UP000729402">
    <property type="component" value="Unassembled WGS sequence"/>
</dbReference>
<comment type="caution">
    <text evidence="3">The sequence shown here is derived from an EMBL/GenBank/DDBJ whole genome shotgun (WGS) entry which is preliminary data.</text>
</comment>
<keyword evidence="2" id="KW-0812">Transmembrane</keyword>
<dbReference type="AlphaFoldDB" id="A0A8J5SCT8"/>
<feature type="transmembrane region" description="Helical" evidence="2">
    <location>
        <begin position="36"/>
        <end position="56"/>
    </location>
</feature>
<sequence>MGAKKNEPRSPEIGLADSGGTRAEAKGAAMAMTANTVDVVGCGAMLAVSVVTTLVVSRARMSDGHRGGARV</sequence>
<feature type="region of interest" description="Disordered" evidence="1">
    <location>
        <begin position="1"/>
        <end position="21"/>
    </location>
</feature>
<evidence type="ECO:0000313" key="4">
    <source>
        <dbReference type="Proteomes" id="UP000729402"/>
    </source>
</evidence>
<evidence type="ECO:0000256" key="2">
    <source>
        <dbReference type="SAM" id="Phobius"/>
    </source>
</evidence>
<feature type="compositionally biased region" description="Basic and acidic residues" evidence="1">
    <location>
        <begin position="1"/>
        <end position="10"/>
    </location>
</feature>
<accession>A0A8J5SCT8</accession>